<keyword evidence="5 6" id="KW-0472">Membrane</keyword>
<evidence type="ECO:0000256" key="6">
    <source>
        <dbReference type="SAM" id="Phobius"/>
    </source>
</evidence>
<evidence type="ECO:0000313" key="7">
    <source>
        <dbReference type="EMBL" id="CAF1272953.1"/>
    </source>
</evidence>
<sequence length="153" mass="17478">MSSRKSGLFRIWKLYSSREKRNIIIYIVGIMLYKFGLEAFNGSIVTLAANRYDQEAFHSNTTVRTFEKIGLLSGLNQASQCIGSILVAPLAKRWPTRTVLSISIFVFGIFSAVLMIVDAATGGYIKPKDYVQTDEHDYRYYGKYNTIHFRDNQ</sequence>
<gene>
    <name evidence="7" type="ORF">VCS650_LOCUS29529</name>
</gene>
<dbReference type="SUPFAM" id="SSF103473">
    <property type="entry name" value="MFS general substrate transporter"/>
    <property type="match status" value="1"/>
</dbReference>
<dbReference type="InterPro" id="IPR036259">
    <property type="entry name" value="MFS_trans_sf"/>
</dbReference>
<evidence type="ECO:0000256" key="1">
    <source>
        <dbReference type="ARBA" id="ARBA00004651"/>
    </source>
</evidence>
<evidence type="ECO:0000256" key="2">
    <source>
        <dbReference type="ARBA" id="ARBA00022475"/>
    </source>
</evidence>
<comment type="subcellular location">
    <subcellularLocation>
        <location evidence="1">Cell membrane</location>
        <topology evidence="1">Multi-pass membrane protein</topology>
    </subcellularLocation>
</comment>
<feature type="transmembrane region" description="Helical" evidence="6">
    <location>
        <begin position="98"/>
        <end position="117"/>
    </location>
</feature>
<dbReference type="Gene3D" id="1.20.1250.20">
    <property type="entry name" value="MFS general substrate transporter like domains"/>
    <property type="match status" value="1"/>
</dbReference>
<dbReference type="OrthoDB" id="5344169at2759"/>
<reference evidence="7" key="1">
    <citation type="submission" date="2021-02" db="EMBL/GenBank/DDBJ databases">
        <authorList>
            <person name="Nowell W R."/>
        </authorList>
    </citation>
    <scope>NUCLEOTIDE SEQUENCE</scope>
</reference>
<organism evidence="7 8">
    <name type="scientific">Adineta steineri</name>
    <dbReference type="NCBI Taxonomy" id="433720"/>
    <lineage>
        <taxon>Eukaryota</taxon>
        <taxon>Metazoa</taxon>
        <taxon>Spiralia</taxon>
        <taxon>Gnathifera</taxon>
        <taxon>Rotifera</taxon>
        <taxon>Eurotatoria</taxon>
        <taxon>Bdelloidea</taxon>
        <taxon>Adinetida</taxon>
        <taxon>Adinetidae</taxon>
        <taxon>Adineta</taxon>
    </lineage>
</organism>
<dbReference type="EMBL" id="CAJNON010000459">
    <property type="protein sequence ID" value="CAF1272953.1"/>
    <property type="molecule type" value="Genomic_DNA"/>
</dbReference>
<keyword evidence="2" id="KW-1003">Cell membrane</keyword>
<evidence type="ECO:0000313" key="8">
    <source>
        <dbReference type="Proteomes" id="UP000663891"/>
    </source>
</evidence>
<feature type="transmembrane region" description="Helical" evidence="6">
    <location>
        <begin position="23"/>
        <end position="49"/>
    </location>
</feature>
<dbReference type="PANTHER" id="PTHR23513:SF6">
    <property type="entry name" value="MAJOR FACILITATOR SUPERFAMILY ASSOCIATED DOMAIN-CONTAINING PROTEIN"/>
    <property type="match status" value="1"/>
</dbReference>
<dbReference type="AlphaFoldDB" id="A0A815BNF8"/>
<accession>A0A815BNF8</accession>
<keyword evidence="3 6" id="KW-0812">Transmembrane</keyword>
<name>A0A815BNF8_9BILA</name>
<evidence type="ECO:0000256" key="3">
    <source>
        <dbReference type="ARBA" id="ARBA00022692"/>
    </source>
</evidence>
<keyword evidence="4 6" id="KW-1133">Transmembrane helix</keyword>
<dbReference type="PANTHER" id="PTHR23513">
    <property type="entry name" value="INTEGRAL MEMBRANE EFFLUX PROTEIN-RELATED"/>
    <property type="match status" value="1"/>
</dbReference>
<protein>
    <submittedName>
        <fullName evidence="7">Uncharacterized protein</fullName>
    </submittedName>
</protein>
<dbReference type="GO" id="GO:0005886">
    <property type="term" value="C:plasma membrane"/>
    <property type="evidence" value="ECO:0007669"/>
    <property type="project" value="UniProtKB-SubCell"/>
</dbReference>
<proteinExistence type="predicted"/>
<evidence type="ECO:0000256" key="4">
    <source>
        <dbReference type="ARBA" id="ARBA00022989"/>
    </source>
</evidence>
<comment type="caution">
    <text evidence="7">The sequence shown here is derived from an EMBL/GenBank/DDBJ whole genome shotgun (WGS) entry which is preliminary data.</text>
</comment>
<dbReference type="Proteomes" id="UP000663891">
    <property type="component" value="Unassembled WGS sequence"/>
</dbReference>
<evidence type="ECO:0000256" key="5">
    <source>
        <dbReference type="ARBA" id="ARBA00023136"/>
    </source>
</evidence>